<comment type="caution">
    <text evidence="6">The sequence shown here is derived from an EMBL/GenBank/DDBJ whole genome shotgun (WGS) entry which is preliminary data.</text>
</comment>
<keyword evidence="6" id="KW-0808">Transferase</keyword>
<dbReference type="PATRIC" id="fig|1618405.3.peg.117"/>
<dbReference type="Gene3D" id="1.20.120.1630">
    <property type="match status" value="1"/>
</dbReference>
<dbReference type="AlphaFoldDB" id="A0A0G0TVT3"/>
<evidence type="ECO:0000256" key="3">
    <source>
        <dbReference type="ARBA" id="ARBA00022989"/>
    </source>
</evidence>
<evidence type="ECO:0000256" key="4">
    <source>
        <dbReference type="ARBA" id="ARBA00023136"/>
    </source>
</evidence>
<evidence type="ECO:0000256" key="1">
    <source>
        <dbReference type="ARBA" id="ARBA00004127"/>
    </source>
</evidence>
<sequence>MKGKYLLGAQVILFLLLIYFSNLPLIFTNGFLLILLALAAGLGLYSIYNMGLDTFSPFPEPKKGSKHVQTGAYKFIRHPMYTSLIVFGLILVLSNPEFLNTIIYLILIYVLDAKATYEEKFLEKVYPTYKDYTENTKKFIPFIY</sequence>
<name>A0A0G0TVT3_9BACT</name>
<dbReference type="Pfam" id="PF04191">
    <property type="entry name" value="PEMT"/>
    <property type="match status" value="1"/>
</dbReference>
<evidence type="ECO:0000256" key="2">
    <source>
        <dbReference type="ARBA" id="ARBA00022692"/>
    </source>
</evidence>
<feature type="transmembrane region" description="Helical" evidence="5">
    <location>
        <begin position="6"/>
        <end position="23"/>
    </location>
</feature>
<reference evidence="6 7" key="1">
    <citation type="journal article" date="2015" name="Nature">
        <title>rRNA introns, odd ribosomes, and small enigmatic genomes across a large radiation of phyla.</title>
        <authorList>
            <person name="Brown C.T."/>
            <person name="Hug L.A."/>
            <person name="Thomas B.C."/>
            <person name="Sharon I."/>
            <person name="Castelle C.J."/>
            <person name="Singh A."/>
            <person name="Wilkins M.J."/>
            <person name="Williams K.H."/>
            <person name="Banfield J.F."/>
        </authorList>
    </citation>
    <scope>NUCLEOTIDE SEQUENCE [LARGE SCALE GENOMIC DNA]</scope>
</reference>
<dbReference type="Proteomes" id="UP000034531">
    <property type="component" value="Unassembled WGS sequence"/>
</dbReference>
<protein>
    <submittedName>
        <fullName evidence="6">Isoprenylcysteine carboxyl methyltransferase</fullName>
    </submittedName>
</protein>
<evidence type="ECO:0000313" key="7">
    <source>
        <dbReference type="Proteomes" id="UP000034531"/>
    </source>
</evidence>
<organism evidence="6 7">
    <name type="scientific">Candidatus Curtissbacteria bacterium GW2011_GWA1_40_16</name>
    <dbReference type="NCBI Taxonomy" id="1618405"/>
    <lineage>
        <taxon>Bacteria</taxon>
        <taxon>Candidatus Curtissiibacteriota</taxon>
    </lineage>
</organism>
<keyword evidence="4 5" id="KW-0472">Membrane</keyword>
<proteinExistence type="predicted"/>
<dbReference type="GO" id="GO:0008168">
    <property type="term" value="F:methyltransferase activity"/>
    <property type="evidence" value="ECO:0007669"/>
    <property type="project" value="UniProtKB-KW"/>
</dbReference>
<gene>
    <name evidence="6" type="ORF">UT84_C0002G0011</name>
</gene>
<dbReference type="GO" id="GO:0012505">
    <property type="term" value="C:endomembrane system"/>
    <property type="evidence" value="ECO:0007669"/>
    <property type="project" value="UniProtKB-SubCell"/>
</dbReference>
<comment type="subcellular location">
    <subcellularLocation>
        <location evidence="1">Endomembrane system</location>
        <topology evidence="1">Multi-pass membrane protein</topology>
    </subcellularLocation>
</comment>
<keyword evidence="3 5" id="KW-1133">Transmembrane helix</keyword>
<dbReference type="InterPro" id="IPR052527">
    <property type="entry name" value="Metal_cation-efflux_comp"/>
</dbReference>
<dbReference type="EMBL" id="LBYI01000002">
    <property type="protein sequence ID" value="KKR51150.1"/>
    <property type="molecule type" value="Genomic_DNA"/>
</dbReference>
<feature type="transmembrane region" description="Helical" evidence="5">
    <location>
        <begin position="84"/>
        <end position="111"/>
    </location>
</feature>
<feature type="transmembrane region" description="Helical" evidence="5">
    <location>
        <begin position="30"/>
        <end position="48"/>
    </location>
</feature>
<dbReference type="GO" id="GO:0032259">
    <property type="term" value="P:methylation"/>
    <property type="evidence" value="ECO:0007669"/>
    <property type="project" value="UniProtKB-KW"/>
</dbReference>
<evidence type="ECO:0000313" key="6">
    <source>
        <dbReference type="EMBL" id="KKR51150.1"/>
    </source>
</evidence>
<keyword evidence="6" id="KW-0489">Methyltransferase</keyword>
<dbReference type="PANTHER" id="PTHR43847">
    <property type="entry name" value="BLL3993 PROTEIN"/>
    <property type="match status" value="1"/>
</dbReference>
<dbReference type="InterPro" id="IPR007318">
    <property type="entry name" value="Phopholipid_MeTrfase"/>
</dbReference>
<dbReference type="PANTHER" id="PTHR43847:SF1">
    <property type="entry name" value="BLL3993 PROTEIN"/>
    <property type="match status" value="1"/>
</dbReference>
<accession>A0A0G0TVT3</accession>
<keyword evidence="2 5" id="KW-0812">Transmembrane</keyword>
<evidence type="ECO:0000256" key="5">
    <source>
        <dbReference type="SAM" id="Phobius"/>
    </source>
</evidence>